<feature type="region of interest" description="Disordered" evidence="1">
    <location>
        <begin position="83"/>
        <end position="148"/>
    </location>
</feature>
<name>A0A8R7TGC5_TRIUA</name>
<organism evidence="2 3">
    <name type="scientific">Triticum urartu</name>
    <name type="common">Red wild einkorn</name>
    <name type="synonym">Crithodium urartu</name>
    <dbReference type="NCBI Taxonomy" id="4572"/>
    <lineage>
        <taxon>Eukaryota</taxon>
        <taxon>Viridiplantae</taxon>
        <taxon>Streptophyta</taxon>
        <taxon>Embryophyta</taxon>
        <taxon>Tracheophyta</taxon>
        <taxon>Spermatophyta</taxon>
        <taxon>Magnoliopsida</taxon>
        <taxon>Liliopsida</taxon>
        <taxon>Poales</taxon>
        <taxon>Poaceae</taxon>
        <taxon>BOP clade</taxon>
        <taxon>Pooideae</taxon>
        <taxon>Triticodae</taxon>
        <taxon>Triticeae</taxon>
        <taxon>Triticinae</taxon>
        <taxon>Triticum</taxon>
    </lineage>
</organism>
<evidence type="ECO:0000313" key="3">
    <source>
        <dbReference type="Proteomes" id="UP000015106"/>
    </source>
</evidence>
<keyword evidence="3" id="KW-1185">Reference proteome</keyword>
<reference evidence="2" key="2">
    <citation type="submission" date="2018-03" db="EMBL/GenBank/DDBJ databases">
        <title>The Triticum urartu genome reveals the dynamic nature of wheat genome evolution.</title>
        <authorList>
            <person name="Ling H."/>
            <person name="Ma B."/>
            <person name="Shi X."/>
            <person name="Liu H."/>
            <person name="Dong L."/>
            <person name="Sun H."/>
            <person name="Cao Y."/>
            <person name="Gao Q."/>
            <person name="Zheng S."/>
            <person name="Li Y."/>
            <person name="Yu Y."/>
            <person name="Du H."/>
            <person name="Qi M."/>
            <person name="Li Y."/>
            <person name="Yu H."/>
            <person name="Cui Y."/>
            <person name="Wang N."/>
            <person name="Chen C."/>
            <person name="Wu H."/>
            <person name="Zhao Y."/>
            <person name="Zhang J."/>
            <person name="Li Y."/>
            <person name="Zhou W."/>
            <person name="Zhang B."/>
            <person name="Hu W."/>
            <person name="Eijk M."/>
            <person name="Tang J."/>
            <person name="Witsenboer H."/>
            <person name="Zhao S."/>
            <person name="Li Z."/>
            <person name="Zhang A."/>
            <person name="Wang D."/>
            <person name="Liang C."/>
        </authorList>
    </citation>
    <scope>NUCLEOTIDE SEQUENCE [LARGE SCALE GENOMIC DNA]</scope>
    <source>
        <strain evidence="2">cv. G1812</strain>
    </source>
</reference>
<sequence>MPDFASLGGEFERLVSLSVSSIGGWFGKLGNISRVSDEDNTCLCLLSDLSGLRRFCLLIALETLWNFGSNRCDSLVCAGSGVGRERGEGQQEDPHRAAPHPARRPQRRGALPPARHGHNRQRWCHAQHPQPSAPQEGRRQQGRGCRRR</sequence>
<feature type="compositionally biased region" description="Basic residues" evidence="1">
    <location>
        <begin position="97"/>
        <end position="107"/>
    </location>
</feature>
<reference evidence="2" key="3">
    <citation type="submission" date="2022-06" db="UniProtKB">
        <authorList>
            <consortium name="EnsemblPlants"/>
        </authorList>
    </citation>
    <scope>IDENTIFICATION</scope>
</reference>
<gene>
    <name evidence="2" type="primary">LOC125536761</name>
</gene>
<dbReference type="AlphaFoldDB" id="A0A8R7TGC5"/>
<proteinExistence type="predicted"/>
<dbReference type="EnsemblPlants" id="TuG1812G0200002454.01.T02">
    <property type="protein sequence ID" value="TuG1812G0200002454.01.T02.cds366655"/>
    <property type="gene ID" value="TuG1812G0200002454.01"/>
</dbReference>
<dbReference type="Proteomes" id="UP000015106">
    <property type="component" value="Chromosome 2"/>
</dbReference>
<reference evidence="3" key="1">
    <citation type="journal article" date="2013" name="Nature">
        <title>Draft genome of the wheat A-genome progenitor Triticum urartu.</title>
        <authorList>
            <person name="Ling H.Q."/>
            <person name="Zhao S."/>
            <person name="Liu D."/>
            <person name="Wang J."/>
            <person name="Sun H."/>
            <person name="Zhang C."/>
            <person name="Fan H."/>
            <person name="Li D."/>
            <person name="Dong L."/>
            <person name="Tao Y."/>
            <person name="Gao C."/>
            <person name="Wu H."/>
            <person name="Li Y."/>
            <person name="Cui Y."/>
            <person name="Guo X."/>
            <person name="Zheng S."/>
            <person name="Wang B."/>
            <person name="Yu K."/>
            <person name="Liang Q."/>
            <person name="Yang W."/>
            <person name="Lou X."/>
            <person name="Chen J."/>
            <person name="Feng M."/>
            <person name="Jian J."/>
            <person name="Zhang X."/>
            <person name="Luo G."/>
            <person name="Jiang Y."/>
            <person name="Liu J."/>
            <person name="Wang Z."/>
            <person name="Sha Y."/>
            <person name="Zhang B."/>
            <person name="Wu H."/>
            <person name="Tang D."/>
            <person name="Shen Q."/>
            <person name="Xue P."/>
            <person name="Zou S."/>
            <person name="Wang X."/>
            <person name="Liu X."/>
            <person name="Wang F."/>
            <person name="Yang Y."/>
            <person name="An X."/>
            <person name="Dong Z."/>
            <person name="Zhang K."/>
            <person name="Zhang X."/>
            <person name="Luo M.C."/>
            <person name="Dvorak J."/>
            <person name="Tong Y."/>
            <person name="Wang J."/>
            <person name="Yang H."/>
            <person name="Li Z."/>
            <person name="Wang D."/>
            <person name="Zhang A."/>
            <person name="Wang J."/>
        </authorList>
    </citation>
    <scope>NUCLEOTIDE SEQUENCE</scope>
    <source>
        <strain evidence="3">cv. G1812</strain>
    </source>
</reference>
<evidence type="ECO:0000313" key="2">
    <source>
        <dbReference type="EnsemblPlants" id="TuG1812G0200002454.01.T02.cds366655"/>
    </source>
</evidence>
<dbReference type="Gramene" id="TuG1812G0200002454.01.T02">
    <property type="protein sequence ID" value="TuG1812G0200002454.01.T02.cds366655"/>
    <property type="gene ID" value="TuG1812G0200002454.01"/>
</dbReference>
<feature type="compositionally biased region" description="Basic and acidic residues" evidence="1">
    <location>
        <begin position="83"/>
        <end position="96"/>
    </location>
</feature>
<feature type="compositionally biased region" description="Basic residues" evidence="1">
    <location>
        <begin position="115"/>
        <end position="125"/>
    </location>
</feature>
<evidence type="ECO:0000256" key="1">
    <source>
        <dbReference type="SAM" id="MobiDB-lite"/>
    </source>
</evidence>
<protein>
    <submittedName>
        <fullName evidence="2">Uncharacterized protein</fullName>
    </submittedName>
</protein>
<accession>A0A8R7TGC5</accession>